<comment type="subcellular location">
    <subcellularLocation>
        <location evidence="1 6">Secreted</location>
    </subcellularLocation>
</comment>
<keyword evidence="6" id="KW-0732">Signal</keyword>
<dbReference type="InterPro" id="IPR001089">
    <property type="entry name" value="Chemokine_CXC"/>
</dbReference>
<dbReference type="GO" id="GO:0008009">
    <property type="term" value="F:chemokine activity"/>
    <property type="evidence" value="ECO:0007669"/>
    <property type="project" value="InterPro"/>
</dbReference>
<keyword evidence="3 6" id="KW-0202">Cytokine</keyword>
<dbReference type="GO" id="GO:0005615">
    <property type="term" value="C:extracellular space"/>
    <property type="evidence" value="ECO:0007669"/>
    <property type="project" value="UniProtKB-UniRule"/>
</dbReference>
<dbReference type="STRING" id="9402.L5KB92"/>
<evidence type="ECO:0000256" key="7">
    <source>
        <dbReference type="SAM" id="MobiDB-lite"/>
    </source>
</evidence>
<dbReference type="InterPro" id="IPR001811">
    <property type="entry name" value="Chemokine_IL8-like_dom"/>
</dbReference>
<dbReference type="InterPro" id="IPR036048">
    <property type="entry name" value="Interleukin_8-like_sf"/>
</dbReference>
<dbReference type="PRINTS" id="PR00436">
    <property type="entry name" value="INTERLEUKIN8"/>
</dbReference>
<dbReference type="GO" id="GO:0006952">
    <property type="term" value="P:defense response"/>
    <property type="evidence" value="ECO:0007669"/>
    <property type="project" value="InterPro"/>
</dbReference>
<sequence>MSLLPSRAARSLCALLALLLLTPPGPLASGESSQPAGRTGQSSTPQPLQRPPPGPSAVVVRELRCVCLTIKPTINPKMISNLQVIAAGPQCPKVELIATLKNGKDVCLDPEVPLIKKIIQKLLDRSDVTSSCASSLHVLQVLLLLLSLLLAMMVPPTMGKTKSVDYEWYTELLCTCVKIISGIHPSNIQNLKVISPGHHCPKVEVM</sequence>
<gene>
    <name evidence="9" type="ORF">PAL_GLEAN10004322</name>
</gene>
<evidence type="ECO:0000259" key="8">
    <source>
        <dbReference type="SMART" id="SM00199"/>
    </source>
</evidence>
<reference evidence="10" key="1">
    <citation type="journal article" date="2013" name="Science">
        <title>Comparative analysis of bat genomes provides insight into the evolution of flight and immunity.</title>
        <authorList>
            <person name="Zhang G."/>
            <person name="Cowled C."/>
            <person name="Shi Z."/>
            <person name="Huang Z."/>
            <person name="Bishop-Lilly K.A."/>
            <person name="Fang X."/>
            <person name="Wynne J.W."/>
            <person name="Xiong Z."/>
            <person name="Baker M.L."/>
            <person name="Zhao W."/>
            <person name="Tachedjian M."/>
            <person name="Zhu Y."/>
            <person name="Zhou P."/>
            <person name="Jiang X."/>
            <person name="Ng J."/>
            <person name="Yang L."/>
            <person name="Wu L."/>
            <person name="Xiao J."/>
            <person name="Feng Y."/>
            <person name="Chen Y."/>
            <person name="Sun X."/>
            <person name="Zhang Y."/>
            <person name="Marsh G.A."/>
            <person name="Crameri G."/>
            <person name="Broder C.C."/>
            <person name="Frey K.G."/>
            <person name="Wang L.F."/>
            <person name="Wang J."/>
        </authorList>
    </citation>
    <scope>NUCLEOTIDE SEQUENCE [LARGE SCALE GENOMIC DNA]</scope>
</reference>
<dbReference type="PROSITE" id="PS00471">
    <property type="entry name" value="SMALL_CYTOKINES_CXC"/>
    <property type="match status" value="1"/>
</dbReference>
<accession>L5KB92</accession>
<feature type="domain" description="Chemokine interleukin-8-like" evidence="8">
    <location>
        <begin position="62"/>
        <end position="122"/>
    </location>
</feature>
<dbReference type="PANTHER" id="PTHR12015:SF201">
    <property type="entry name" value="C-X-C MOTIF CHEMOKINE 6"/>
    <property type="match status" value="1"/>
</dbReference>
<dbReference type="SUPFAM" id="SSF54117">
    <property type="entry name" value="Interleukin 8-like chemokines"/>
    <property type="match status" value="2"/>
</dbReference>
<dbReference type="FunFam" id="2.40.50.40:FF:000004">
    <property type="entry name" value="C-X-C motif chemokine"/>
    <property type="match status" value="1"/>
</dbReference>
<keyword evidence="6" id="KW-0145">Chemotaxis</keyword>
<evidence type="ECO:0000313" key="10">
    <source>
        <dbReference type="Proteomes" id="UP000010552"/>
    </source>
</evidence>
<comment type="similarity">
    <text evidence="2 6">Belongs to the intercrine alpha (chemokine CxC) family.</text>
</comment>
<dbReference type="Proteomes" id="UP000010552">
    <property type="component" value="Unassembled WGS sequence"/>
</dbReference>
<dbReference type="GO" id="GO:0006955">
    <property type="term" value="P:immune response"/>
    <property type="evidence" value="ECO:0007669"/>
    <property type="project" value="InterPro"/>
</dbReference>
<keyword evidence="4 6" id="KW-0964">Secreted</keyword>
<keyword evidence="5" id="KW-1015">Disulfide bond</keyword>
<dbReference type="PANTHER" id="PTHR12015">
    <property type="entry name" value="SMALL INDUCIBLE CYTOKINE A"/>
    <property type="match status" value="1"/>
</dbReference>
<dbReference type="InParanoid" id="L5KB92"/>
<dbReference type="GO" id="GO:0042119">
    <property type="term" value="P:neutrophil activation"/>
    <property type="evidence" value="ECO:0007669"/>
    <property type="project" value="UniProtKB-ARBA"/>
</dbReference>
<dbReference type="EMBL" id="KB030942">
    <property type="protein sequence ID" value="ELK08041.1"/>
    <property type="molecule type" value="Genomic_DNA"/>
</dbReference>
<dbReference type="InterPro" id="IPR033899">
    <property type="entry name" value="CXC_Chemokine_domain"/>
</dbReference>
<feature type="signal peptide" evidence="6">
    <location>
        <begin position="1"/>
        <end position="28"/>
    </location>
</feature>
<feature type="region of interest" description="Disordered" evidence="7">
    <location>
        <begin position="28"/>
        <end position="56"/>
    </location>
</feature>
<evidence type="ECO:0000256" key="5">
    <source>
        <dbReference type="ARBA" id="ARBA00023157"/>
    </source>
</evidence>
<dbReference type="InterPro" id="IPR018048">
    <property type="entry name" value="Chemokine_CXC_CS"/>
</dbReference>
<feature type="compositionally biased region" description="Polar residues" evidence="7">
    <location>
        <begin position="30"/>
        <end position="40"/>
    </location>
</feature>
<name>L5KB92_PTEAL</name>
<dbReference type="SMART" id="SM00199">
    <property type="entry name" value="SCY"/>
    <property type="match status" value="1"/>
</dbReference>
<evidence type="ECO:0000256" key="6">
    <source>
        <dbReference type="RuleBase" id="RU361149"/>
    </source>
</evidence>
<proteinExistence type="inferred from homology"/>
<dbReference type="PRINTS" id="PR00437">
    <property type="entry name" value="SMALLCYTKCXC"/>
</dbReference>
<evidence type="ECO:0000256" key="2">
    <source>
        <dbReference type="ARBA" id="ARBA00010665"/>
    </source>
</evidence>
<dbReference type="FunCoup" id="L5KB92">
    <property type="interactions" value="279"/>
</dbReference>
<dbReference type="GO" id="GO:0030593">
    <property type="term" value="P:neutrophil chemotaxis"/>
    <property type="evidence" value="ECO:0007669"/>
    <property type="project" value="UniProtKB-ARBA"/>
</dbReference>
<evidence type="ECO:0000256" key="4">
    <source>
        <dbReference type="ARBA" id="ARBA00022525"/>
    </source>
</evidence>
<dbReference type="CDD" id="cd00273">
    <property type="entry name" value="Chemokine_CXC"/>
    <property type="match status" value="1"/>
</dbReference>
<dbReference type="Pfam" id="PF00048">
    <property type="entry name" value="IL8"/>
    <property type="match status" value="1"/>
</dbReference>
<protein>
    <recommendedName>
        <fullName evidence="6">C-X-C motif chemokine</fullName>
    </recommendedName>
</protein>
<dbReference type="InterPro" id="IPR039809">
    <property type="entry name" value="Chemokine_b/g/d"/>
</dbReference>
<dbReference type="AlphaFoldDB" id="L5KB92"/>
<dbReference type="Gene3D" id="2.40.50.40">
    <property type="match status" value="2"/>
</dbReference>
<evidence type="ECO:0000256" key="1">
    <source>
        <dbReference type="ARBA" id="ARBA00004613"/>
    </source>
</evidence>
<evidence type="ECO:0000313" key="9">
    <source>
        <dbReference type="EMBL" id="ELK08041.1"/>
    </source>
</evidence>
<evidence type="ECO:0000256" key="3">
    <source>
        <dbReference type="ARBA" id="ARBA00022514"/>
    </source>
</evidence>
<keyword evidence="10" id="KW-1185">Reference proteome</keyword>
<organism evidence="9 10">
    <name type="scientific">Pteropus alecto</name>
    <name type="common">Black flying fox</name>
    <dbReference type="NCBI Taxonomy" id="9402"/>
    <lineage>
        <taxon>Eukaryota</taxon>
        <taxon>Metazoa</taxon>
        <taxon>Chordata</taxon>
        <taxon>Craniata</taxon>
        <taxon>Vertebrata</taxon>
        <taxon>Euteleostomi</taxon>
        <taxon>Mammalia</taxon>
        <taxon>Eutheria</taxon>
        <taxon>Laurasiatheria</taxon>
        <taxon>Chiroptera</taxon>
        <taxon>Yinpterochiroptera</taxon>
        <taxon>Pteropodoidea</taxon>
        <taxon>Pteropodidae</taxon>
        <taxon>Pteropodinae</taxon>
        <taxon>Pteropus</taxon>
    </lineage>
</organism>
<feature type="chain" id="PRO_5005138941" description="C-X-C motif chemokine" evidence="6">
    <location>
        <begin position="29"/>
        <end position="206"/>
    </location>
</feature>